<feature type="compositionally biased region" description="Basic and acidic residues" evidence="4">
    <location>
        <begin position="894"/>
        <end position="912"/>
    </location>
</feature>
<dbReference type="Gene3D" id="1.25.40.20">
    <property type="entry name" value="Ankyrin repeat-containing domain"/>
    <property type="match status" value="1"/>
</dbReference>
<feature type="region of interest" description="Disordered" evidence="4">
    <location>
        <begin position="165"/>
        <end position="199"/>
    </location>
</feature>
<sequence length="1305" mass="139563">MPQSSRQANKVETKYNVTTDFPDLGLHAAAISGNYGLAHYALTNGQPENSVLHGLLPLHAACSGGSEPVVRLLLDRGADVNAPRLPRRYSNETRKAPSVGVSGSGPLHFAAANGHFEIVKLLLSKGAIYNKLDKHGLTPEDLAYANGHDDIVSALRAWETLQNSMRERDDSDGTPAIAEEGSLFTHAAPRPKSRVGSVGSVKRGIENIVHRSSRRASSGTFTSDIHLPNSPSDLLSLRNLSKLSITSLSPSESALSTHSPTDPPSRRLATDPPPTPLPAHIIQPRQRRPSLPSIIEKAAFHVSHSKQHGYDPTPSIGRSRSKRSIVSDTDSRSASSSKKTTSHKSLLHLFSHRSSQVVPHVEDEFQSDGSQSSLPSNAPSRTDDDRSLFNTINAFTKKSFQPASPRGGSLDLPQAARIDEEDLAEGRHWISNPPPSAPAVRTTFFPSSPIIPQSASSSLSSTAPGINFRMDRTTSRRSSFSAPSPDPSDYESGLGERSWNQNTSGGAIKFSEAASRSPLGLGWSTTDLNRHSHVDNSFAGYRRSISGESAPRRGDAKGKGRASSYSDGDSQKYLSSSSANEGSYYHASPISSEPHFHFVKPTSPWLSLSSRNHEYDSDRGTPVRSVLERSFTANSGFSSDGSSLRRVASANLRRNSFHESSKTYSLSTTSLGDAASGFTAISSGPSHHTSRGVKSPRSSFYGPKRPKSLTLTDLRDGDSGVRGFESPLTLNHSPSLSKDTSASEDYAAPIILVSDTSTRTGRPRNISISSVSSVGSTKGGPTYSPSSSATNFTNPSFLSSGAPSTSSGGAPSIPSVPENPLTSPTDFLQQLYTSRSEASLAISREEAHQLVEQAERAILAVNRNSVDGATVSLSAQLAAYGEKLALERSLAQGELHETRDPKEASDRRDETVPTRSFKSTFISPSGSVTVDSPHGSENEDPIRSGRNDTDDTLKAERISSDTELEGSSSFVSTKLPSVFTPAISNTMPTALNSPASSLSSNFVSRAKMSQQTKDRRASNKSHKKQSASTPLTHVASTSLSPSSVPGLPNVSQIYVNRAEALRKKGIEITSAVSSPLAYPISPSIRKGTSSSNSKPFDDDNQVWIISGHKPSTFISTVPSKWGIPPGSKSNTRGQLPFSKPFNGSPTKDLKTHRKLSDSTTSNRPLSGTGSSVTAVSSIHPNQLSSNTPSVLKFASNQHRGSPRSSPLHSPIPSPRSTPRQSPRNSISLSIPSGSNRTSSELMSQEKDHKLDQLRSSNDEGNTVGNRNVGLHHDLENDNGMGLPDGSSRKKHGWGSRFFGINRKSS</sequence>
<feature type="region of interest" description="Disordered" evidence="4">
    <location>
        <begin position="452"/>
        <end position="504"/>
    </location>
</feature>
<dbReference type="PROSITE" id="PS50297">
    <property type="entry name" value="ANK_REP_REGION"/>
    <property type="match status" value="2"/>
</dbReference>
<protein>
    <submittedName>
        <fullName evidence="5">FOG: Ankyrin repeat</fullName>
    </submittedName>
</protein>
<feature type="compositionally biased region" description="Polar residues" evidence="4">
    <location>
        <begin position="563"/>
        <end position="577"/>
    </location>
</feature>
<feature type="compositionally biased region" description="Polar residues" evidence="4">
    <location>
        <begin position="367"/>
        <end position="380"/>
    </location>
</feature>
<feature type="repeat" description="ANK" evidence="3">
    <location>
        <begin position="102"/>
        <end position="134"/>
    </location>
</feature>
<evidence type="ECO:0000256" key="1">
    <source>
        <dbReference type="ARBA" id="ARBA00022737"/>
    </source>
</evidence>
<feature type="region of interest" description="Disordered" evidence="4">
    <location>
        <begin position="1003"/>
        <end position="1049"/>
    </location>
</feature>
<evidence type="ECO:0000256" key="3">
    <source>
        <dbReference type="PROSITE-ProRule" id="PRU00023"/>
    </source>
</evidence>
<feature type="compositionally biased region" description="Low complexity" evidence="4">
    <location>
        <begin position="795"/>
        <end position="815"/>
    </location>
</feature>
<feature type="compositionally biased region" description="Polar residues" evidence="4">
    <location>
        <begin position="247"/>
        <end position="260"/>
    </location>
</feature>
<feature type="compositionally biased region" description="Polar residues" evidence="4">
    <location>
        <begin position="728"/>
        <end position="740"/>
    </location>
</feature>
<dbReference type="InterPro" id="IPR002110">
    <property type="entry name" value="Ankyrin_rpt"/>
</dbReference>
<feature type="compositionally biased region" description="Low complexity" evidence="4">
    <location>
        <begin position="1216"/>
        <end position="1225"/>
    </location>
</feature>
<feature type="region of interest" description="Disordered" evidence="4">
    <location>
        <begin position="543"/>
        <end position="577"/>
    </location>
</feature>
<dbReference type="EMBL" id="LN483326">
    <property type="protein sequence ID" value="CDZ98325.1"/>
    <property type="molecule type" value="Genomic_DNA"/>
</dbReference>
<keyword evidence="2 3" id="KW-0040">ANK repeat</keyword>
<feature type="region of interest" description="Disordered" evidence="4">
    <location>
        <begin position="1193"/>
        <end position="1305"/>
    </location>
</feature>
<feature type="region of interest" description="Disordered" evidence="4">
    <location>
        <begin position="1116"/>
        <end position="1174"/>
    </location>
</feature>
<dbReference type="SUPFAM" id="SSF48403">
    <property type="entry name" value="Ankyrin repeat"/>
    <property type="match status" value="1"/>
</dbReference>
<feature type="region of interest" description="Disordered" evidence="4">
    <location>
        <begin position="758"/>
        <end position="824"/>
    </location>
</feature>
<feature type="compositionally biased region" description="Polar residues" evidence="4">
    <location>
        <begin position="1193"/>
        <end position="1207"/>
    </location>
</feature>
<feature type="compositionally biased region" description="Basic and acidic residues" evidence="4">
    <location>
        <begin position="1243"/>
        <end position="1252"/>
    </location>
</feature>
<dbReference type="PANTHER" id="PTHR24198">
    <property type="entry name" value="ANKYRIN REPEAT AND PROTEIN KINASE DOMAIN-CONTAINING PROTEIN"/>
    <property type="match status" value="1"/>
</dbReference>
<keyword evidence="1" id="KW-0677">Repeat</keyword>
<feature type="region of interest" description="Disordered" evidence="4">
    <location>
        <begin position="360"/>
        <end position="386"/>
    </location>
</feature>
<feature type="compositionally biased region" description="Basic and acidic residues" evidence="4">
    <location>
        <begin position="934"/>
        <end position="953"/>
    </location>
</feature>
<dbReference type="Pfam" id="PF12796">
    <property type="entry name" value="Ank_2"/>
    <property type="match status" value="2"/>
</dbReference>
<feature type="compositionally biased region" description="Polar residues" evidence="4">
    <location>
        <begin position="1026"/>
        <end position="1049"/>
    </location>
</feature>
<feature type="compositionally biased region" description="Polar residues" evidence="4">
    <location>
        <begin position="783"/>
        <end position="794"/>
    </location>
</feature>
<feature type="compositionally biased region" description="Polar residues" evidence="4">
    <location>
        <begin position="913"/>
        <end position="930"/>
    </location>
</feature>
<feature type="region of interest" description="Disordered" evidence="4">
    <location>
        <begin position="301"/>
        <end position="343"/>
    </location>
</feature>
<evidence type="ECO:0000256" key="4">
    <source>
        <dbReference type="SAM" id="MobiDB-lite"/>
    </source>
</evidence>
<dbReference type="SMART" id="SM00248">
    <property type="entry name" value="ANK"/>
    <property type="match status" value="3"/>
</dbReference>
<accession>A0A0F7SIW0</accession>
<feature type="repeat" description="ANK" evidence="3">
    <location>
        <begin position="53"/>
        <end position="85"/>
    </location>
</feature>
<dbReference type="PROSITE" id="PS50088">
    <property type="entry name" value="ANK_REPEAT"/>
    <property type="match status" value="2"/>
</dbReference>
<feature type="region of interest" description="Disordered" evidence="4">
    <location>
        <begin position="681"/>
        <end position="741"/>
    </location>
</feature>
<evidence type="ECO:0000256" key="2">
    <source>
        <dbReference type="ARBA" id="ARBA00023043"/>
    </source>
</evidence>
<name>A0A0F7SIW0_PHARH</name>
<proteinExistence type="predicted"/>
<dbReference type="InterPro" id="IPR036770">
    <property type="entry name" value="Ankyrin_rpt-contain_sf"/>
</dbReference>
<feature type="compositionally biased region" description="Polar residues" evidence="4">
    <location>
        <begin position="1253"/>
        <end position="1265"/>
    </location>
</feature>
<evidence type="ECO:0000313" key="5">
    <source>
        <dbReference type="EMBL" id="CDZ98325.1"/>
    </source>
</evidence>
<feature type="compositionally biased region" description="Low complexity" evidence="4">
    <location>
        <begin position="452"/>
        <end position="464"/>
    </location>
</feature>
<feature type="region of interest" description="Disordered" evidence="4">
    <location>
        <begin position="209"/>
        <end position="228"/>
    </location>
</feature>
<feature type="region of interest" description="Disordered" evidence="4">
    <location>
        <begin position="247"/>
        <end position="288"/>
    </location>
</feature>
<feature type="region of interest" description="Disordered" evidence="4">
    <location>
        <begin position="892"/>
        <end position="953"/>
    </location>
</feature>
<organism evidence="5">
    <name type="scientific">Phaffia rhodozyma</name>
    <name type="common">Yeast</name>
    <name type="synonym">Xanthophyllomyces dendrorhous</name>
    <dbReference type="NCBI Taxonomy" id="264483"/>
    <lineage>
        <taxon>Eukaryota</taxon>
        <taxon>Fungi</taxon>
        <taxon>Dikarya</taxon>
        <taxon>Basidiomycota</taxon>
        <taxon>Agaricomycotina</taxon>
        <taxon>Tremellomycetes</taxon>
        <taxon>Cystofilobasidiales</taxon>
        <taxon>Mrakiaceae</taxon>
        <taxon>Phaffia</taxon>
    </lineage>
</organism>
<feature type="compositionally biased region" description="Low complexity" evidence="4">
    <location>
        <begin position="766"/>
        <end position="776"/>
    </location>
</feature>
<dbReference type="PANTHER" id="PTHR24198:SF165">
    <property type="entry name" value="ANKYRIN REPEAT-CONTAINING PROTEIN-RELATED"/>
    <property type="match status" value="1"/>
</dbReference>
<feature type="compositionally biased region" description="Polar residues" evidence="4">
    <location>
        <begin position="1226"/>
        <end position="1242"/>
    </location>
</feature>
<feature type="compositionally biased region" description="Polar residues" evidence="4">
    <location>
        <begin position="215"/>
        <end position="228"/>
    </location>
</feature>
<reference evidence="5" key="1">
    <citation type="submission" date="2014-08" db="EMBL/GenBank/DDBJ databases">
        <authorList>
            <person name="Sharma Rahul"/>
            <person name="Thines Marco"/>
        </authorList>
    </citation>
    <scope>NUCLEOTIDE SEQUENCE</scope>
</reference>